<dbReference type="InParanoid" id="A0A0C3BHD4"/>
<dbReference type="GO" id="GO:0031956">
    <property type="term" value="F:medium-chain fatty acid-CoA ligase activity"/>
    <property type="evidence" value="ECO:0007669"/>
    <property type="project" value="TreeGrafter"/>
</dbReference>
<dbReference type="OrthoDB" id="10253115at2759"/>
<dbReference type="InterPro" id="IPR000873">
    <property type="entry name" value="AMP-dep_synth/lig_dom"/>
</dbReference>
<dbReference type="InterPro" id="IPR042099">
    <property type="entry name" value="ANL_N_sf"/>
</dbReference>
<sequence>MSWPFSFLRQSCCRVPPVSRPAGRFLSLSSVEGPSHIPLVNATLSEYFSRQVLEKHSARPALICRNESPRSHGGPLSHNLGVRTHLAWDFEEFDVHIKALTRGLLNMGVKKGDRVGVIMGNVSAYGSLQWACSSIGAILVTINPAYRLHEFVNTLNLVGVSHLFMVPEIRTSCYTSLFADAFPALRESSQGNIQEPALPALRSMVVVNNTPDLTKFQNDLHGLKCAIDWREIMVWREDTKEKKLLEEISASLDKDDIISLQFTSGTTGSPKAVSLTHSNLLNNALSIAQCMRLTPEDVLCNAPPLFHWNLAAWSQGSCVVYSSEMFDAAAVVDAVVDEKCSVLHGVPTHFLSILTEVEKREQAGKQLDFSSLRTGMAGASPVPIELMKKLIGKLNLAELTVAYGMTETSPISFQTSPDDSLLHRTETVGRVLPHVKAKLIDPMGNTVPVGTPGEVCVSGYLLQQGYWKDEKQTRAAMRRHPGDEVNLWMHTGDKGIMDKDGHLKIVGRIKDIIIRGGENLFPVQIEDVIARHPAILEAAAVAVPDEQFGEVVGAWVVRQPNGHITSEEVRRSVGENINPQNAPTWVWFAGENGTPEVLPKTASGKVMKHLLREWGRELADKRVGRIVSA</sequence>
<dbReference type="Pfam" id="PF00501">
    <property type="entry name" value="AMP-binding"/>
    <property type="match status" value="1"/>
</dbReference>
<evidence type="ECO:0000313" key="4">
    <source>
        <dbReference type="Proteomes" id="UP000054166"/>
    </source>
</evidence>
<dbReference type="PANTHER" id="PTHR43201">
    <property type="entry name" value="ACYL-COA SYNTHETASE"/>
    <property type="match status" value="1"/>
</dbReference>
<dbReference type="InterPro" id="IPR020845">
    <property type="entry name" value="AMP-binding_CS"/>
</dbReference>
<dbReference type="PANTHER" id="PTHR43201:SF30">
    <property type="entry name" value="AMP-DEPENDENT SYNTHETASE_LIGASE DOMAIN-CONTAINING PROTEIN"/>
    <property type="match status" value="1"/>
</dbReference>
<dbReference type="GO" id="GO:0006631">
    <property type="term" value="P:fatty acid metabolic process"/>
    <property type="evidence" value="ECO:0007669"/>
    <property type="project" value="TreeGrafter"/>
</dbReference>
<dbReference type="STRING" id="765440.A0A0C3BHD4"/>
<dbReference type="Proteomes" id="UP000054166">
    <property type="component" value="Unassembled WGS sequence"/>
</dbReference>
<dbReference type="FunCoup" id="A0A0C3BHD4">
    <property type="interactions" value="329"/>
</dbReference>
<gene>
    <name evidence="3" type="ORF">PILCRDRAFT_5365</name>
</gene>
<proteinExistence type="predicted"/>
<dbReference type="Gene3D" id="3.30.300.30">
    <property type="match status" value="1"/>
</dbReference>
<reference evidence="3 4" key="1">
    <citation type="submission" date="2014-04" db="EMBL/GenBank/DDBJ databases">
        <authorList>
            <consortium name="DOE Joint Genome Institute"/>
            <person name="Kuo A."/>
            <person name="Tarkka M."/>
            <person name="Buscot F."/>
            <person name="Kohler A."/>
            <person name="Nagy L.G."/>
            <person name="Floudas D."/>
            <person name="Copeland A."/>
            <person name="Barry K.W."/>
            <person name="Cichocki N."/>
            <person name="Veneault-Fourrey C."/>
            <person name="LaButti K."/>
            <person name="Lindquist E.A."/>
            <person name="Lipzen A."/>
            <person name="Lundell T."/>
            <person name="Morin E."/>
            <person name="Murat C."/>
            <person name="Sun H."/>
            <person name="Tunlid A."/>
            <person name="Henrissat B."/>
            <person name="Grigoriev I.V."/>
            <person name="Hibbett D.S."/>
            <person name="Martin F."/>
            <person name="Nordberg H.P."/>
            <person name="Cantor M.N."/>
            <person name="Hua S.X."/>
        </authorList>
    </citation>
    <scope>NUCLEOTIDE SEQUENCE [LARGE SCALE GENOMIC DNA]</scope>
    <source>
        <strain evidence="3 4">F 1598</strain>
    </source>
</reference>
<reference evidence="4" key="2">
    <citation type="submission" date="2015-01" db="EMBL/GenBank/DDBJ databases">
        <title>Evolutionary Origins and Diversification of the Mycorrhizal Mutualists.</title>
        <authorList>
            <consortium name="DOE Joint Genome Institute"/>
            <consortium name="Mycorrhizal Genomics Consortium"/>
            <person name="Kohler A."/>
            <person name="Kuo A."/>
            <person name="Nagy L.G."/>
            <person name="Floudas D."/>
            <person name="Copeland A."/>
            <person name="Barry K.W."/>
            <person name="Cichocki N."/>
            <person name="Veneault-Fourrey C."/>
            <person name="LaButti K."/>
            <person name="Lindquist E.A."/>
            <person name="Lipzen A."/>
            <person name="Lundell T."/>
            <person name="Morin E."/>
            <person name="Murat C."/>
            <person name="Riley R."/>
            <person name="Ohm R."/>
            <person name="Sun H."/>
            <person name="Tunlid A."/>
            <person name="Henrissat B."/>
            <person name="Grigoriev I.V."/>
            <person name="Hibbett D.S."/>
            <person name="Martin F."/>
        </authorList>
    </citation>
    <scope>NUCLEOTIDE SEQUENCE [LARGE SCALE GENOMIC DNA]</scope>
    <source>
        <strain evidence="4">F 1598</strain>
    </source>
</reference>
<feature type="domain" description="AMP-dependent synthetase/ligase" evidence="1">
    <location>
        <begin position="87"/>
        <end position="467"/>
    </location>
</feature>
<dbReference type="Gene3D" id="3.40.50.12780">
    <property type="entry name" value="N-terminal domain of ligase-like"/>
    <property type="match status" value="1"/>
</dbReference>
<dbReference type="AlphaFoldDB" id="A0A0C3BHD4"/>
<dbReference type="SUPFAM" id="SSF56801">
    <property type="entry name" value="Acetyl-CoA synthetase-like"/>
    <property type="match status" value="1"/>
</dbReference>
<protein>
    <recommendedName>
        <fullName evidence="5">AMP-dependent synthetase/ligase domain-containing protein</fullName>
    </recommendedName>
</protein>
<accession>A0A0C3BHD4</accession>
<evidence type="ECO:0008006" key="5">
    <source>
        <dbReference type="Google" id="ProtNLM"/>
    </source>
</evidence>
<evidence type="ECO:0000259" key="1">
    <source>
        <dbReference type="Pfam" id="PF00501"/>
    </source>
</evidence>
<dbReference type="InterPro" id="IPR025110">
    <property type="entry name" value="AMP-bd_C"/>
</dbReference>
<organism evidence="3 4">
    <name type="scientific">Piloderma croceum (strain F 1598)</name>
    <dbReference type="NCBI Taxonomy" id="765440"/>
    <lineage>
        <taxon>Eukaryota</taxon>
        <taxon>Fungi</taxon>
        <taxon>Dikarya</taxon>
        <taxon>Basidiomycota</taxon>
        <taxon>Agaricomycotina</taxon>
        <taxon>Agaricomycetes</taxon>
        <taxon>Agaricomycetidae</taxon>
        <taxon>Atheliales</taxon>
        <taxon>Atheliaceae</taxon>
        <taxon>Piloderma</taxon>
    </lineage>
</organism>
<dbReference type="Pfam" id="PF13193">
    <property type="entry name" value="AMP-binding_C"/>
    <property type="match status" value="1"/>
</dbReference>
<keyword evidence="4" id="KW-1185">Reference proteome</keyword>
<dbReference type="PROSITE" id="PS00455">
    <property type="entry name" value="AMP_BINDING"/>
    <property type="match status" value="1"/>
</dbReference>
<evidence type="ECO:0000259" key="2">
    <source>
        <dbReference type="Pfam" id="PF13193"/>
    </source>
</evidence>
<dbReference type="HOGENOM" id="CLU_000022_59_7_1"/>
<feature type="domain" description="AMP-binding enzyme C-terminal" evidence="2">
    <location>
        <begin position="524"/>
        <end position="605"/>
    </location>
</feature>
<evidence type="ECO:0000313" key="3">
    <source>
        <dbReference type="EMBL" id="KIM85713.1"/>
    </source>
</evidence>
<dbReference type="EMBL" id="KN832984">
    <property type="protein sequence ID" value="KIM85713.1"/>
    <property type="molecule type" value="Genomic_DNA"/>
</dbReference>
<name>A0A0C3BHD4_PILCF</name>
<dbReference type="InterPro" id="IPR045851">
    <property type="entry name" value="AMP-bd_C_sf"/>
</dbReference>